<evidence type="ECO:0000256" key="1">
    <source>
        <dbReference type="SAM" id="MobiDB-lite"/>
    </source>
</evidence>
<evidence type="ECO:0000313" key="3">
    <source>
        <dbReference type="Proteomes" id="UP001214415"/>
    </source>
</evidence>
<organism evidence="2 3">
    <name type="scientific">Malassezia equina</name>
    <dbReference type="NCBI Taxonomy" id="1381935"/>
    <lineage>
        <taxon>Eukaryota</taxon>
        <taxon>Fungi</taxon>
        <taxon>Dikarya</taxon>
        <taxon>Basidiomycota</taxon>
        <taxon>Ustilaginomycotina</taxon>
        <taxon>Malasseziomycetes</taxon>
        <taxon>Malasseziales</taxon>
        <taxon>Malasseziaceae</taxon>
        <taxon>Malassezia</taxon>
    </lineage>
</organism>
<dbReference type="PANTHER" id="PTHR12398">
    <property type="entry name" value="PROTEIN PHOSPHATASE INHIBITOR"/>
    <property type="match status" value="1"/>
</dbReference>
<proteinExistence type="predicted"/>
<dbReference type="PANTHER" id="PTHR12398:SF20">
    <property type="entry name" value="PROTEIN PHOSPHATASE 1 REGULATORY INHIBITOR SUBUNIT 2"/>
    <property type="match status" value="1"/>
</dbReference>
<dbReference type="GO" id="GO:0009966">
    <property type="term" value="P:regulation of signal transduction"/>
    <property type="evidence" value="ECO:0007669"/>
    <property type="project" value="InterPro"/>
</dbReference>
<reference evidence="2" key="1">
    <citation type="submission" date="2023-03" db="EMBL/GenBank/DDBJ databases">
        <title>Mating type loci evolution in Malassezia.</title>
        <authorList>
            <person name="Coelho M.A."/>
        </authorList>
    </citation>
    <scope>NUCLEOTIDE SEQUENCE</scope>
    <source>
        <strain evidence="2">CBS 12830</strain>
    </source>
</reference>
<dbReference type="Pfam" id="PF04979">
    <property type="entry name" value="IPP-2"/>
    <property type="match status" value="1"/>
</dbReference>
<dbReference type="AlphaFoldDB" id="A0AAF0EIG3"/>
<accession>A0AAF0EIG3</accession>
<sequence>MTTRKEPVPSALAPKPRGILKNSGRRSSASAPQYVCMADHSLQWDEYNLQENQDDLDNTEPRMIIDEPKTPFVHGASEPPMYEDAFELDSHAPPPPPEMTTVSNTLANARTKERTAELADTLRSELPTSVPHPSMVPIDLERIHYEEADAQARHSAFDKKRHQHYGNEAAALKLAAALDDEEEEDVAM</sequence>
<feature type="region of interest" description="Disordered" evidence="1">
    <location>
        <begin position="1"/>
        <end position="32"/>
    </location>
</feature>
<gene>
    <name evidence="2" type="ORF">MEQU1_001524</name>
</gene>
<keyword evidence="3" id="KW-1185">Reference proteome</keyword>
<dbReference type="EMBL" id="CP119902">
    <property type="protein sequence ID" value="WFD22847.1"/>
    <property type="molecule type" value="Genomic_DNA"/>
</dbReference>
<dbReference type="Proteomes" id="UP001214415">
    <property type="component" value="Chromosome 3"/>
</dbReference>
<dbReference type="GO" id="GO:0004864">
    <property type="term" value="F:protein phosphatase inhibitor activity"/>
    <property type="evidence" value="ECO:0007669"/>
    <property type="project" value="InterPro"/>
</dbReference>
<dbReference type="Gene3D" id="6.10.250.1050">
    <property type="match status" value="1"/>
</dbReference>
<protein>
    <recommendedName>
        <fullName evidence="4">Protein phosphatase inhibitor 2 (IPP-2)</fullName>
    </recommendedName>
</protein>
<evidence type="ECO:0008006" key="4">
    <source>
        <dbReference type="Google" id="ProtNLM"/>
    </source>
</evidence>
<name>A0AAF0EIG3_9BASI</name>
<evidence type="ECO:0000313" key="2">
    <source>
        <dbReference type="EMBL" id="WFD22847.1"/>
    </source>
</evidence>
<dbReference type="InterPro" id="IPR007062">
    <property type="entry name" value="PPI-2"/>
</dbReference>